<protein>
    <recommendedName>
        <fullName evidence="5">Lipoprotein</fullName>
    </recommendedName>
</protein>
<keyword evidence="2" id="KW-0732">Signal</keyword>
<reference evidence="3 4" key="1">
    <citation type="submission" date="2021-01" db="EMBL/GenBank/DDBJ databases">
        <title>Belnapia mucosa sp. nov. and Belnapia arida sp. nov., isolated from the Tabernas Desert (Almeria, Spain).</title>
        <authorList>
            <person name="Molina-Menor E."/>
            <person name="Vidal-Verdu A."/>
            <person name="Calonge A."/>
            <person name="Satari L."/>
            <person name="Pereto J."/>
            <person name="Porcar M."/>
        </authorList>
    </citation>
    <scope>NUCLEOTIDE SEQUENCE [LARGE SCALE GENOMIC DNA]</scope>
    <source>
        <strain evidence="3 4">T18</strain>
    </source>
</reference>
<accession>A0ABS1UCU7</accession>
<evidence type="ECO:0000256" key="1">
    <source>
        <dbReference type="SAM" id="MobiDB-lite"/>
    </source>
</evidence>
<dbReference type="EMBL" id="JAETWB010000029">
    <property type="protein sequence ID" value="MBL6081517.1"/>
    <property type="molecule type" value="Genomic_DNA"/>
</dbReference>
<evidence type="ECO:0000313" key="3">
    <source>
        <dbReference type="EMBL" id="MBL6081517.1"/>
    </source>
</evidence>
<name>A0ABS1UCU7_9PROT</name>
<evidence type="ECO:0000256" key="2">
    <source>
        <dbReference type="SAM" id="SignalP"/>
    </source>
</evidence>
<feature type="compositionally biased region" description="Low complexity" evidence="1">
    <location>
        <begin position="85"/>
        <end position="94"/>
    </location>
</feature>
<feature type="region of interest" description="Disordered" evidence="1">
    <location>
        <begin position="60"/>
        <end position="94"/>
    </location>
</feature>
<feature type="signal peptide" evidence="2">
    <location>
        <begin position="1"/>
        <end position="22"/>
    </location>
</feature>
<feature type="chain" id="PRO_5047328920" description="Lipoprotein" evidence="2">
    <location>
        <begin position="23"/>
        <end position="202"/>
    </location>
</feature>
<dbReference type="PROSITE" id="PS51257">
    <property type="entry name" value="PROKAR_LIPOPROTEIN"/>
    <property type="match status" value="1"/>
</dbReference>
<keyword evidence="4" id="KW-1185">Reference proteome</keyword>
<proteinExistence type="predicted"/>
<gene>
    <name evidence="3" type="ORF">JMJ56_26355</name>
</gene>
<sequence length="202" mass="21678">MPLRRSHAAALLGLVLSLAACAALDRIGGDRMQQVPTAQLCTWRDNPVSGGQMRRELARRGEECGEPRPVLAEAPPTVRQPEPPQAAVEQPAADPVPDVAPGPEPVATLVTPACAARDLRRGGEGEPKQRAVRFTNRCDFPVKVLYAADRSKLLSRETGLLRPGEDSGFARIEDGLDLPGYVVCSYARAPASSPCRVGPERR</sequence>
<evidence type="ECO:0000313" key="4">
    <source>
        <dbReference type="Proteomes" id="UP000660885"/>
    </source>
</evidence>
<dbReference type="Proteomes" id="UP000660885">
    <property type="component" value="Unassembled WGS sequence"/>
</dbReference>
<comment type="caution">
    <text evidence="3">The sequence shown here is derived from an EMBL/GenBank/DDBJ whole genome shotgun (WGS) entry which is preliminary data.</text>
</comment>
<dbReference type="RefSeq" id="WP_202834736.1">
    <property type="nucleotide sequence ID" value="NZ_JAETWB010000029.1"/>
</dbReference>
<evidence type="ECO:0008006" key="5">
    <source>
        <dbReference type="Google" id="ProtNLM"/>
    </source>
</evidence>
<organism evidence="3 4">
    <name type="scientific">Belnapia arida</name>
    <dbReference type="NCBI Taxonomy" id="2804533"/>
    <lineage>
        <taxon>Bacteria</taxon>
        <taxon>Pseudomonadati</taxon>
        <taxon>Pseudomonadota</taxon>
        <taxon>Alphaproteobacteria</taxon>
        <taxon>Acetobacterales</taxon>
        <taxon>Roseomonadaceae</taxon>
        <taxon>Belnapia</taxon>
    </lineage>
</organism>